<dbReference type="EMBL" id="BARS01045161">
    <property type="protein sequence ID" value="GAG29839.1"/>
    <property type="molecule type" value="Genomic_DNA"/>
</dbReference>
<dbReference type="Pfam" id="PF00501">
    <property type="entry name" value="AMP-binding"/>
    <property type="match status" value="1"/>
</dbReference>
<dbReference type="InterPro" id="IPR042099">
    <property type="entry name" value="ANL_N_sf"/>
</dbReference>
<protein>
    <recommendedName>
        <fullName evidence="1">AMP-dependent synthetase/ligase domain-containing protein</fullName>
    </recommendedName>
</protein>
<dbReference type="Gene3D" id="3.40.50.12780">
    <property type="entry name" value="N-terminal domain of ligase-like"/>
    <property type="match status" value="1"/>
</dbReference>
<gene>
    <name evidence="2" type="ORF">S01H1_68118</name>
</gene>
<proteinExistence type="predicted"/>
<feature type="domain" description="AMP-dependent synthetase/ligase" evidence="1">
    <location>
        <begin position="35"/>
        <end position="110"/>
    </location>
</feature>
<evidence type="ECO:0000259" key="1">
    <source>
        <dbReference type="Pfam" id="PF00501"/>
    </source>
</evidence>
<sequence length="110" mass="12782">MDAQTIENIKKAQGIRGIPKTDHLVHYKNIGELLDERQSKFNDKIYLIYYNDDKNEHCEYSYAEFNQRVNKIANFMSEKLGIKRGDRVGTVMFNHSDTVCIYMAVMKLGG</sequence>
<accession>X0WFU6</accession>
<name>X0WFU6_9ZZZZ</name>
<evidence type="ECO:0000313" key="2">
    <source>
        <dbReference type="EMBL" id="GAG29839.1"/>
    </source>
</evidence>
<dbReference type="InterPro" id="IPR000873">
    <property type="entry name" value="AMP-dep_synth/lig_dom"/>
</dbReference>
<comment type="caution">
    <text evidence="2">The sequence shown here is derived from an EMBL/GenBank/DDBJ whole genome shotgun (WGS) entry which is preliminary data.</text>
</comment>
<dbReference type="SUPFAM" id="SSF56801">
    <property type="entry name" value="Acetyl-CoA synthetase-like"/>
    <property type="match status" value="1"/>
</dbReference>
<reference evidence="2" key="1">
    <citation type="journal article" date="2014" name="Front. Microbiol.">
        <title>High frequency of phylogenetically diverse reductive dehalogenase-homologous genes in deep subseafloor sedimentary metagenomes.</title>
        <authorList>
            <person name="Kawai M."/>
            <person name="Futagami T."/>
            <person name="Toyoda A."/>
            <person name="Takaki Y."/>
            <person name="Nishi S."/>
            <person name="Hori S."/>
            <person name="Arai W."/>
            <person name="Tsubouchi T."/>
            <person name="Morono Y."/>
            <person name="Uchiyama I."/>
            <person name="Ito T."/>
            <person name="Fujiyama A."/>
            <person name="Inagaki F."/>
            <person name="Takami H."/>
        </authorList>
    </citation>
    <scope>NUCLEOTIDE SEQUENCE</scope>
    <source>
        <strain evidence="2">Expedition CK06-06</strain>
    </source>
</reference>
<organism evidence="2">
    <name type="scientific">marine sediment metagenome</name>
    <dbReference type="NCBI Taxonomy" id="412755"/>
    <lineage>
        <taxon>unclassified sequences</taxon>
        <taxon>metagenomes</taxon>
        <taxon>ecological metagenomes</taxon>
    </lineage>
</organism>
<dbReference type="AlphaFoldDB" id="X0WFU6"/>
<feature type="non-terminal residue" evidence="2">
    <location>
        <position position="110"/>
    </location>
</feature>